<proteinExistence type="predicted"/>
<dbReference type="EMBL" id="DAAVHS010000002">
    <property type="protein sequence ID" value="HAF4697605.1"/>
    <property type="molecule type" value="Genomic_DNA"/>
</dbReference>
<evidence type="ECO:0008006" key="3">
    <source>
        <dbReference type="Google" id="ProtNLM"/>
    </source>
</evidence>
<reference evidence="2" key="2">
    <citation type="submission" date="2020-02" db="EMBL/GenBank/DDBJ databases">
        <authorList>
            <consortium name="NCBI Pathogen Detection Project"/>
        </authorList>
    </citation>
    <scope>NUCLEOTIDE SEQUENCE</scope>
    <source>
        <strain evidence="2">MA.CK_98/00011163</strain>
    </source>
</reference>
<accession>A0A747SPC2</accession>
<evidence type="ECO:0000313" key="2">
    <source>
        <dbReference type="EMBL" id="HAF4697605.1"/>
    </source>
</evidence>
<protein>
    <recommendedName>
        <fullName evidence="3">Type 1 fimbrial protein</fullName>
    </recommendedName>
</protein>
<evidence type="ECO:0000256" key="1">
    <source>
        <dbReference type="SAM" id="SignalP"/>
    </source>
</evidence>
<sequence>MMWRYLFSLMLLGSVCVDAADNVGQLNFIGGVSSETCAVSFSKNEIDLGDLDKFELEKLGYWGGIANNPLSVGVVCPEDTDAVKLKLDYVHNDAVGVTTQPSLIPYDPSMGNTLQGNIWMSGVEKEFKVEKGVANIPLTMTTSRYQSRTIKSGNYAQVFTMTLSGK</sequence>
<comment type="caution">
    <text evidence="2">The sequence shown here is derived from an EMBL/GenBank/DDBJ whole genome shotgun (WGS) entry which is preliminary data.</text>
</comment>
<feature type="chain" id="PRO_5027854304" description="Type 1 fimbrial protein" evidence="1">
    <location>
        <begin position="20"/>
        <end position="166"/>
    </location>
</feature>
<dbReference type="Gene3D" id="2.60.40.1090">
    <property type="entry name" value="Fimbrial-type adhesion domain"/>
    <property type="match status" value="1"/>
</dbReference>
<dbReference type="GO" id="GO:0009289">
    <property type="term" value="C:pilus"/>
    <property type="evidence" value="ECO:0007669"/>
    <property type="project" value="InterPro"/>
</dbReference>
<organism evidence="2">
    <name type="scientific">Salmonella enterica</name>
    <name type="common">Salmonella choleraesuis</name>
    <dbReference type="NCBI Taxonomy" id="28901"/>
    <lineage>
        <taxon>Bacteria</taxon>
        <taxon>Pseudomonadati</taxon>
        <taxon>Pseudomonadota</taxon>
        <taxon>Gammaproteobacteria</taxon>
        <taxon>Enterobacterales</taxon>
        <taxon>Enterobacteriaceae</taxon>
        <taxon>Salmonella</taxon>
    </lineage>
</organism>
<reference evidence="2" key="1">
    <citation type="journal article" date="2018" name="Genome Biol.">
        <title>SKESA: strategic k-mer extension for scrupulous assemblies.</title>
        <authorList>
            <person name="Souvorov A."/>
            <person name="Agarwala R."/>
            <person name="Lipman D.J."/>
        </authorList>
    </citation>
    <scope>NUCLEOTIDE SEQUENCE</scope>
    <source>
        <strain evidence="2">MA.CK_98/00011163</strain>
    </source>
</reference>
<dbReference type="AlphaFoldDB" id="A0A747SPC2"/>
<feature type="signal peptide" evidence="1">
    <location>
        <begin position="1"/>
        <end position="19"/>
    </location>
</feature>
<dbReference type="InterPro" id="IPR036937">
    <property type="entry name" value="Adhesion_dom_fimbrial_sf"/>
</dbReference>
<gene>
    <name evidence="2" type="ORF">G8O00_000961</name>
</gene>
<keyword evidence="1" id="KW-0732">Signal</keyword>
<name>A0A747SPC2_SALER</name>
<dbReference type="GO" id="GO:0007155">
    <property type="term" value="P:cell adhesion"/>
    <property type="evidence" value="ECO:0007669"/>
    <property type="project" value="InterPro"/>
</dbReference>